<comment type="caution">
    <text evidence="2">The sequence shown here is derived from an EMBL/GenBank/DDBJ whole genome shotgun (WGS) entry which is preliminary data.</text>
</comment>
<proteinExistence type="predicted"/>
<dbReference type="RefSeq" id="WP_390361395.1">
    <property type="nucleotide sequence ID" value="NZ_JBHTKJ010000019.1"/>
</dbReference>
<evidence type="ECO:0000259" key="1">
    <source>
        <dbReference type="Pfam" id="PF04389"/>
    </source>
</evidence>
<evidence type="ECO:0000313" key="3">
    <source>
        <dbReference type="Proteomes" id="UP001597040"/>
    </source>
</evidence>
<dbReference type="InterPro" id="IPR007484">
    <property type="entry name" value="Peptidase_M28"/>
</dbReference>
<dbReference type="Gene3D" id="3.50.30.30">
    <property type="match status" value="1"/>
</dbReference>
<evidence type="ECO:0000313" key="2">
    <source>
        <dbReference type="EMBL" id="MFD1038427.1"/>
    </source>
</evidence>
<dbReference type="SUPFAM" id="SSF53187">
    <property type="entry name" value="Zn-dependent exopeptidases"/>
    <property type="match status" value="1"/>
</dbReference>
<dbReference type="PANTHER" id="PTHR10404:SF46">
    <property type="entry name" value="VACUOLAR PROTEIN SORTING-ASSOCIATED PROTEIN 70"/>
    <property type="match status" value="1"/>
</dbReference>
<gene>
    <name evidence="2" type="ORF">ACFQ3N_08445</name>
</gene>
<keyword evidence="3" id="KW-1185">Reference proteome</keyword>
<feature type="domain" description="Peptidase M28" evidence="1">
    <location>
        <begin position="232"/>
        <end position="418"/>
    </location>
</feature>
<name>A0ABW3LK72_9BACI</name>
<dbReference type="Pfam" id="PF04389">
    <property type="entry name" value="Peptidase_M28"/>
    <property type="match status" value="1"/>
</dbReference>
<dbReference type="EMBL" id="JBHTKJ010000019">
    <property type="protein sequence ID" value="MFD1038427.1"/>
    <property type="molecule type" value="Genomic_DNA"/>
</dbReference>
<sequence>MTQSTTTFEQELLKQVNLDLPRKVLSKFQTLVRESSSEDEKEAFDYLGELLEEVKVPYKMHNPNLYLSVPVSAEVEVHGGEPLSIRAKTPAFSNATEGLKGELVYIAAGSESNEMDIFSLDVLDSQESFEGKIVLSEGFAMPARIKYFEERGAVASVFINPGHNIHDGICTPIWGSPDLDNYQTEPDSVATAINYEDGQKLIELCKEGKVEVTVKTELKQGWFDCPLLDIHIEGTEEPEKFLLLHGHLDSWGYGLGDNATGDASLVEMARVLYHNRHKLKRSVRIAIWPGHSTGRYAGSTWFADYFGLDLDENCVAQVNCDSPGCRWATSYEYLDMMDEVLDHCQTAIKDALDKPSRGVRPNRAGDYSFNNIGITSYYMLSSTIPPEVAEEKGYYPVGGCGGNIEWHTEDDLIHIVDEDILLNDLHMYLLSVIRNVNATVLPYNFTKTVESQLETIQSYQEAVKGSFSFESVRKDANLLKEQLVKFNAFVENIGSQGNLNDPIIKEANELLLELGRELVRINFAKNGKFKHDPALNVPELPDIAPALELHDHDPDSHLFKVTLNHLLRGSNRVSSTYRKLSKSLANFQ</sequence>
<dbReference type="Gene3D" id="3.40.630.10">
    <property type="entry name" value="Zn peptidases"/>
    <property type="match status" value="1"/>
</dbReference>
<protein>
    <submittedName>
        <fullName evidence="2">M28 family peptidase</fullName>
    </submittedName>
</protein>
<reference evidence="3" key="1">
    <citation type="journal article" date="2019" name="Int. J. Syst. Evol. Microbiol.">
        <title>The Global Catalogue of Microorganisms (GCM) 10K type strain sequencing project: providing services to taxonomists for standard genome sequencing and annotation.</title>
        <authorList>
            <consortium name="The Broad Institute Genomics Platform"/>
            <consortium name="The Broad Institute Genome Sequencing Center for Infectious Disease"/>
            <person name="Wu L."/>
            <person name="Ma J."/>
        </authorList>
    </citation>
    <scope>NUCLEOTIDE SEQUENCE [LARGE SCALE GENOMIC DNA]</scope>
    <source>
        <strain evidence="3">CCUG 56754</strain>
    </source>
</reference>
<dbReference type="InterPro" id="IPR039373">
    <property type="entry name" value="Peptidase_M28B"/>
</dbReference>
<accession>A0ABW3LK72</accession>
<dbReference type="PANTHER" id="PTHR10404">
    <property type="entry name" value="N-ACETYLATED-ALPHA-LINKED ACIDIC DIPEPTIDASE"/>
    <property type="match status" value="1"/>
</dbReference>
<dbReference type="Proteomes" id="UP001597040">
    <property type="component" value="Unassembled WGS sequence"/>
</dbReference>
<organism evidence="2 3">
    <name type="scientific">Virgibacillus byunsanensis</name>
    <dbReference type="NCBI Taxonomy" id="570945"/>
    <lineage>
        <taxon>Bacteria</taxon>
        <taxon>Bacillati</taxon>
        <taxon>Bacillota</taxon>
        <taxon>Bacilli</taxon>
        <taxon>Bacillales</taxon>
        <taxon>Bacillaceae</taxon>
        <taxon>Virgibacillus</taxon>
    </lineage>
</organism>